<dbReference type="InterPro" id="IPR019819">
    <property type="entry name" value="Carboxylesterase_B_CS"/>
</dbReference>
<name>A0A183TQ41_SCHSO</name>
<reference evidence="8" key="1">
    <citation type="submission" date="2016-06" db="UniProtKB">
        <authorList>
            <consortium name="WormBaseParasite"/>
        </authorList>
    </citation>
    <scope>IDENTIFICATION</scope>
</reference>
<evidence type="ECO:0000256" key="4">
    <source>
        <dbReference type="SAM" id="SignalP"/>
    </source>
</evidence>
<protein>
    <submittedName>
        <fullName evidence="8">COesterase domain-containing protein</fullName>
    </submittedName>
</protein>
<feature type="domain" description="Carboxylesterase type B" evidence="5">
    <location>
        <begin position="112"/>
        <end position="185"/>
    </location>
</feature>
<keyword evidence="7" id="KW-1185">Reference proteome</keyword>
<dbReference type="PROSITE" id="PS00941">
    <property type="entry name" value="CARBOXYLESTERASE_B_2"/>
    <property type="match status" value="1"/>
</dbReference>
<feature type="signal peptide" evidence="4">
    <location>
        <begin position="1"/>
        <end position="19"/>
    </location>
</feature>
<proteinExistence type="inferred from homology"/>
<reference evidence="6 7" key="2">
    <citation type="submission" date="2018-11" db="EMBL/GenBank/DDBJ databases">
        <authorList>
            <consortium name="Pathogen Informatics"/>
        </authorList>
    </citation>
    <scope>NUCLEOTIDE SEQUENCE [LARGE SCALE GENOMIC DNA]</scope>
    <source>
        <strain evidence="6 7">NST_G2</strain>
    </source>
</reference>
<dbReference type="Gene3D" id="3.40.50.1820">
    <property type="entry name" value="alpha/beta hydrolase"/>
    <property type="match status" value="1"/>
</dbReference>
<keyword evidence="2 4" id="KW-0732">Signal</keyword>
<evidence type="ECO:0000313" key="8">
    <source>
        <dbReference type="WBParaSite" id="SSLN_0001928801-mRNA-1"/>
    </source>
</evidence>
<dbReference type="InterPro" id="IPR002018">
    <property type="entry name" value="CarbesteraseB"/>
</dbReference>
<evidence type="ECO:0000313" key="7">
    <source>
        <dbReference type="Proteomes" id="UP000275846"/>
    </source>
</evidence>
<dbReference type="PANTHER" id="PTHR43903">
    <property type="entry name" value="NEUROLIGIN"/>
    <property type="match status" value="1"/>
</dbReference>
<dbReference type="Proteomes" id="UP000275846">
    <property type="component" value="Unassembled WGS sequence"/>
</dbReference>
<evidence type="ECO:0000313" key="6">
    <source>
        <dbReference type="EMBL" id="VDM04975.1"/>
    </source>
</evidence>
<dbReference type="EMBL" id="UYSU01044780">
    <property type="protein sequence ID" value="VDM04975.1"/>
    <property type="molecule type" value="Genomic_DNA"/>
</dbReference>
<dbReference type="OrthoDB" id="3200163at2759"/>
<gene>
    <name evidence="6" type="ORF">SSLN_LOCUS18589</name>
</gene>
<dbReference type="WBParaSite" id="SSLN_0001928801-mRNA-1">
    <property type="protein sequence ID" value="SSLN_0001928801-mRNA-1"/>
    <property type="gene ID" value="SSLN_0001928801"/>
</dbReference>
<dbReference type="Pfam" id="PF00135">
    <property type="entry name" value="COesterase"/>
    <property type="match status" value="1"/>
</dbReference>
<evidence type="ECO:0000256" key="3">
    <source>
        <dbReference type="SAM" id="MobiDB-lite"/>
    </source>
</evidence>
<evidence type="ECO:0000259" key="5">
    <source>
        <dbReference type="Pfam" id="PF00135"/>
    </source>
</evidence>
<accession>A0A183TQ41</accession>
<dbReference type="InterPro" id="IPR029058">
    <property type="entry name" value="AB_hydrolase_fold"/>
</dbReference>
<dbReference type="AlphaFoldDB" id="A0A183TQ41"/>
<organism evidence="8">
    <name type="scientific">Schistocephalus solidus</name>
    <name type="common">Tapeworm</name>
    <dbReference type="NCBI Taxonomy" id="70667"/>
    <lineage>
        <taxon>Eukaryota</taxon>
        <taxon>Metazoa</taxon>
        <taxon>Spiralia</taxon>
        <taxon>Lophotrochozoa</taxon>
        <taxon>Platyhelminthes</taxon>
        <taxon>Cestoda</taxon>
        <taxon>Eucestoda</taxon>
        <taxon>Diphyllobothriidea</taxon>
        <taxon>Diphyllobothriidae</taxon>
        <taxon>Schistocephalus</taxon>
    </lineage>
</organism>
<dbReference type="STRING" id="70667.A0A183TQ41"/>
<feature type="chain" id="PRO_5043141611" evidence="4">
    <location>
        <begin position="20"/>
        <end position="199"/>
    </location>
</feature>
<dbReference type="InterPro" id="IPR051093">
    <property type="entry name" value="Neuroligin/BSAL"/>
</dbReference>
<evidence type="ECO:0000256" key="2">
    <source>
        <dbReference type="ARBA" id="ARBA00022729"/>
    </source>
</evidence>
<sequence>MILWFLQFLRIITLPQAGASFGAENGEPIKTTRLVSTKRFDMGGRVTASGVEIRFSDSRLPSVHVLYGIRFASLGGSGAAEEPSPVDSSRGTSARGAGADRKTKMVRPPAKRRFMHSVAAFIYETPQKGHLRKTSLPPVCPQPLPDLDMEFFSPRLKARLTRLLPYLSNQSEDCLTLNVYTPERGESRCRKKGSLKYVP</sequence>
<feature type="region of interest" description="Disordered" evidence="3">
    <location>
        <begin position="76"/>
        <end position="106"/>
    </location>
</feature>
<evidence type="ECO:0000256" key="1">
    <source>
        <dbReference type="ARBA" id="ARBA00005964"/>
    </source>
</evidence>
<comment type="similarity">
    <text evidence="1">Belongs to the type-B carboxylesterase/lipase family.</text>
</comment>
<dbReference type="SUPFAM" id="SSF53474">
    <property type="entry name" value="alpha/beta-Hydrolases"/>
    <property type="match status" value="1"/>
</dbReference>